<dbReference type="InterPro" id="IPR015860">
    <property type="entry name" value="ABC_transpr_TagH-like"/>
</dbReference>
<evidence type="ECO:0000256" key="1">
    <source>
        <dbReference type="ARBA" id="ARBA00005417"/>
    </source>
</evidence>
<dbReference type="SMART" id="SM00382">
    <property type="entry name" value="AAA"/>
    <property type="match status" value="1"/>
</dbReference>
<evidence type="ECO:0000256" key="4">
    <source>
        <dbReference type="ARBA" id="ARBA00022840"/>
    </source>
</evidence>
<dbReference type="CDD" id="cd03220">
    <property type="entry name" value="ABC_KpsT_Wzt"/>
    <property type="match status" value="1"/>
</dbReference>
<dbReference type="SUPFAM" id="SSF52540">
    <property type="entry name" value="P-loop containing nucleoside triphosphate hydrolases"/>
    <property type="match status" value="1"/>
</dbReference>
<dbReference type="InterPro" id="IPR027417">
    <property type="entry name" value="P-loop_NTPase"/>
</dbReference>
<dbReference type="InterPro" id="IPR003593">
    <property type="entry name" value="AAA+_ATPase"/>
</dbReference>
<evidence type="ECO:0000259" key="5">
    <source>
        <dbReference type="PROSITE" id="PS50893"/>
    </source>
</evidence>
<evidence type="ECO:0000313" key="7">
    <source>
        <dbReference type="EMBL" id="VFK44526.1"/>
    </source>
</evidence>
<dbReference type="GO" id="GO:0005524">
    <property type="term" value="F:ATP binding"/>
    <property type="evidence" value="ECO:0007669"/>
    <property type="project" value="UniProtKB-KW"/>
</dbReference>
<sequence length="587" mass="64091">MSETAIFIDRVVKTFRRFKTPGWRALNALGIKVPATKFDEFFALSDVSMSIARGEKVALIGRNGAGKSTLLRVLSGQMQPNGGQVSVSGNLQALMELGTGFHPDFSGLENIHSALALEGVTPSKAKSIAEEIIEFSELRDFIHRPVREYSAGMYARLAFATATATQPDILIIDEILGAGDAYFVGKSIQRMKALTAQGATVLFVSHDMSAVQLLCERAIWIDHGAIQADGDVLSVSKQYLASVRADEERRGLIRTQSLPSAKTEEQKSDKLVLYRFIAKDGNAPSSPMRVSAIRYGAGAIESGVILAGGSDETSRLIVDPELMNWSKSSIFEGKTCRSFANRGGKFTHAPFQIDWSEANELDRWIEIEFKPSEFDPILIDEFNEAEQRYNCLAEIPKGDANSPWQTLRIATDIAATDAEATTGAAMTFDLHRLKTEDRYGDGAIEIIGFGFFDNEGQRRHTLVSGENASISLAYESKARVPDPVAVVAIYRPDGTCALQVASNRNGQNLGNLHGSGRIRVEFSPFFLGPGEYVASVALFKELNIASRSEPKAHDLHDRCYAIKVLSPPGVGTEIGIVNQPCDWTICK</sequence>
<protein>
    <submittedName>
        <fullName evidence="7">Lipopolysaccharide transport system ATP-binding protein</fullName>
    </submittedName>
</protein>
<dbReference type="Pfam" id="PF14524">
    <property type="entry name" value="Wzt_C"/>
    <property type="match status" value="1"/>
</dbReference>
<dbReference type="InterPro" id="IPR003439">
    <property type="entry name" value="ABC_transporter-like_ATP-bd"/>
</dbReference>
<dbReference type="PANTHER" id="PTHR46743:SF2">
    <property type="entry name" value="TEICHOIC ACIDS EXPORT ATP-BINDING PROTEIN TAGH"/>
    <property type="match status" value="1"/>
</dbReference>
<dbReference type="AlphaFoldDB" id="A0A450YSN9"/>
<dbReference type="Pfam" id="PF00005">
    <property type="entry name" value="ABC_tran"/>
    <property type="match status" value="1"/>
</dbReference>
<dbReference type="GO" id="GO:0016020">
    <property type="term" value="C:membrane"/>
    <property type="evidence" value="ECO:0007669"/>
    <property type="project" value="InterPro"/>
</dbReference>
<evidence type="ECO:0000313" key="6">
    <source>
        <dbReference type="EMBL" id="VFK39498.1"/>
    </source>
</evidence>
<dbReference type="CDD" id="cd10147">
    <property type="entry name" value="Wzt_C-like"/>
    <property type="match status" value="1"/>
</dbReference>
<feature type="domain" description="ABC transporter" evidence="5">
    <location>
        <begin position="26"/>
        <end position="248"/>
    </location>
</feature>
<organism evidence="7">
    <name type="scientific">Candidatus Kentrum sp. SD</name>
    <dbReference type="NCBI Taxonomy" id="2126332"/>
    <lineage>
        <taxon>Bacteria</taxon>
        <taxon>Pseudomonadati</taxon>
        <taxon>Pseudomonadota</taxon>
        <taxon>Gammaproteobacteria</taxon>
        <taxon>Candidatus Kentrum</taxon>
    </lineage>
</organism>
<dbReference type="PANTHER" id="PTHR46743">
    <property type="entry name" value="TEICHOIC ACIDS EXPORT ATP-BINDING PROTEIN TAGH"/>
    <property type="match status" value="1"/>
</dbReference>
<evidence type="ECO:0000256" key="2">
    <source>
        <dbReference type="ARBA" id="ARBA00022448"/>
    </source>
</evidence>
<name>A0A450YSN9_9GAMM</name>
<dbReference type="GO" id="GO:0140359">
    <property type="term" value="F:ABC-type transporter activity"/>
    <property type="evidence" value="ECO:0007669"/>
    <property type="project" value="InterPro"/>
</dbReference>
<gene>
    <name evidence="7" type="ORF">BECKSD772E_GA0070983_10394</name>
    <name evidence="6" type="ORF">BECKSD772F_GA0070984_10414</name>
</gene>
<dbReference type="Gene3D" id="2.70.50.60">
    <property type="entry name" value="abc- transporter (atp binding component) like domain"/>
    <property type="match status" value="1"/>
</dbReference>
<proteinExistence type="inferred from homology"/>
<comment type="similarity">
    <text evidence="1">Belongs to the ABC transporter superfamily.</text>
</comment>
<dbReference type="GO" id="GO:0016887">
    <property type="term" value="F:ATP hydrolysis activity"/>
    <property type="evidence" value="ECO:0007669"/>
    <property type="project" value="InterPro"/>
</dbReference>
<keyword evidence="2" id="KW-0813">Transport</keyword>
<reference evidence="7" key="1">
    <citation type="submission" date="2019-02" db="EMBL/GenBank/DDBJ databases">
        <authorList>
            <person name="Gruber-Vodicka R. H."/>
            <person name="Seah K. B. B."/>
        </authorList>
    </citation>
    <scope>NUCLEOTIDE SEQUENCE</scope>
    <source>
        <strain evidence="7">BECK_S1320</strain>
        <strain evidence="6">BECK_S1321</strain>
    </source>
</reference>
<dbReference type="InterPro" id="IPR029439">
    <property type="entry name" value="Wzt_C"/>
</dbReference>
<keyword evidence="3" id="KW-0547">Nucleotide-binding</keyword>
<dbReference type="EMBL" id="CAADFU010000039">
    <property type="protein sequence ID" value="VFK44526.1"/>
    <property type="molecule type" value="Genomic_DNA"/>
</dbReference>
<dbReference type="EMBL" id="CAADFR010000041">
    <property type="protein sequence ID" value="VFK39498.1"/>
    <property type="molecule type" value="Genomic_DNA"/>
</dbReference>
<keyword evidence="4 7" id="KW-0067">ATP-binding</keyword>
<dbReference type="Gene3D" id="3.40.50.300">
    <property type="entry name" value="P-loop containing nucleotide triphosphate hydrolases"/>
    <property type="match status" value="1"/>
</dbReference>
<dbReference type="InterPro" id="IPR050683">
    <property type="entry name" value="Bact_Polysacc_Export_ATP-bd"/>
</dbReference>
<accession>A0A450YSN9</accession>
<evidence type="ECO:0000256" key="3">
    <source>
        <dbReference type="ARBA" id="ARBA00022741"/>
    </source>
</evidence>
<dbReference type="PROSITE" id="PS50893">
    <property type="entry name" value="ABC_TRANSPORTER_2"/>
    <property type="match status" value="1"/>
</dbReference>